<reference evidence="1 2" key="1">
    <citation type="submission" date="2018-11" db="EMBL/GenBank/DDBJ databases">
        <title>Proposal to divide the Flavobacteriaceae and reorganize its genera based on Amino Acid Identity values calculated from whole genome sequences.</title>
        <authorList>
            <person name="Nicholson A.C."/>
            <person name="Gulvik C.A."/>
            <person name="Whitney A.M."/>
            <person name="Humrighouse B.W."/>
            <person name="Bell M."/>
            <person name="Holmes B."/>
            <person name="Steigerwalt A."/>
            <person name="Villarma A."/>
            <person name="Sheth M."/>
            <person name="Batra D."/>
            <person name="Pryor J."/>
            <person name="Bernardet J.-F."/>
            <person name="Hugo C."/>
            <person name="Kampfer P."/>
            <person name="Newman J."/>
            <person name="Mcquiston J.R."/>
        </authorList>
    </citation>
    <scope>NUCLEOTIDE SEQUENCE [LARGE SCALE GENOMIC DNA]</scope>
    <source>
        <strain evidence="1 2">G0235</strain>
    </source>
</reference>
<evidence type="ECO:0000313" key="1">
    <source>
        <dbReference type="EMBL" id="ROH95293.1"/>
    </source>
</evidence>
<proteinExistence type="predicted"/>
<evidence type="ECO:0000313" key="2">
    <source>
        <dbReference type="Proteomes" id="UP000281899"/>
    </source>
</evidence>
<dbReference type="Proteomes" id="UP000281899">
    <property type="component" value="Unassembled WGS sequence"/>
</dbReference>
<dbReference type="EMBL" id="RJTW01000003">
    <property type="protein sequence ID" value="ROH95293.1"/>
    <property type="molecule type" value="Genomic_DNA"/>
</dbReference>
<comment type="caution">
    <text evidence="1">The sequence shown here is derived from an EMBL/GenBank/DDBJ whole genome shotgun (WGS) entry which is preliminary data.</text>
</comment>
<accession>A0ABX9XD79</accession>
<protein>
    <submittedName>
        <fullName evidence="1">Uncharacterized protein</fullName>
    </submittedName>
</protein>
<name>A0ABX9XD79_9FLAO</name>
<keyword evidence="2" id="KW-1185">Reference proteome</keyword>
<organism evidence="1 2">
    <name type="scientific">Chryseobacterium cucumeris</name>
    <dbReference type="NCBI Taxonomy" id="1813611"/>
    <lineage>
        <taxon>Bacteria</taxon>
        <taxon>Pseudomonadati</taxon>
        <taxon>Bacteroidota</taxon>
        <taxon>Flavobacteriia</taxon>
        <taxon>Flavobacteriales</taxon>
        <taxon>Weeksellaceae</taxon>
        <taxon>Chryseobacterium group</taxon>
        <taxon>Chryseobacterium</taxon>
    </lineage>
</organism>
<gene>
    <name evidence="1" type="ORF">EGI15_05385</name>
</gene>
<sequence length="72" mass="8677">MEYELSVPEHPSLIFRLRELLMKYQYIIFVTHLQASRENTEVMVSGKVRKSKIQPDIAGYTYYELEIEEFKF</sequence>